<organism evidence="3 4">
    <name type="scientific">Rhodococcoides kroppenstedtii</name>
    <dbReference type="NCBI Taxonomy" id="293050"/>
    <lineage>
        <taxon>Bacteria</taxon>
        <taxon>Bacillati</taxon>
        <taxon>Actinomycetota</taxon>
        <taxon>Actinomycetes</taxon>
        <taxon>Mycobacteriales</taxon>
        <taxon>Nocardiaceae</taxon>
        <taxon>Rhodococcoides</taxon>
    </lineage>
</organism>
<protein>
    <submittedName>
        <fullName evidence="3">Barstar family protein</fullName>
    </submittedName>
</protein>
<name>A0ABS7NYT8_9NOCA</name>
<dbReference type="InterPro" id="IPR035905">
    <property type="entry name" value="Barstar-like_sf"/>
</dbReference>
<keyword evidence="4" id="KW-1185">Reference proteome</keyword>
<dbReference type="Proteomes" id="UP001520140">
    <property type="component" value="Unassembled WGS sequence"/>
</dbReference>
<sequence length="274" mass="30151">MFDPTDGDLFAAQRQQFDWCLLQNAFVRRYDTPFQLGSACTRLKNLGYLVHRLDADGWGSIADMHAALADAMSFPSYYGANSDAFKDVLRDVAQFDYGSDPDSTGTVVAIGGFDTVVELDPHTAHTMLDAFAKQARLAALYTHPMLCLVHAATPNLPAVGGMPVYRGPVWDVEPFPPWPFDRGDILELEYQVYADGRGIEDYVQTLREVLGGTLDAVERCQISDPVLASERAAALNAAHRPVPPPENTQLWVVAVGVRGQALNNDRTGVGNWWH</sequence>
<comment type="caution">
    <text evidence="3">The sequence shown here is derived from an EMBL/GenBank/DDBJ whole genome shotgun (WGS) entry which is preliminary data.</text>
</comment>
<dbReference type="InterPro" id="IPR000468">
    <property type="entry name" value="Barstar"/>
</dbReference>
<proteinExistence type="inferred from homology"/>
<dbReference type="Gene3D" id="3.30.370.10">
    <property type="entry name" value="Barstar-like"/>
    <property type="match status" value="1"/>
</dbReference>
<dbReference type="Pfam" id="PF01337">
    <property type="entry name" value="Barstar"/>
    <property type="match status" value="1"/>
</dbReference>
<feature type="domain" description="Barstar (barnase inhibitor)" evidence="2">
    <location>
        <begin position="50"/>
        <end position="147"/>
    </location>
</feature>
<dbReference type="EMBL" id="JABUKG010000022">
    <property type="protein sequence ID" value="MBY6322555.1"/>
    <property type="molecule type" value="Genomic_DNA"/>
</dbReference>
<comment type="similarity">
    <text evidence="1">Belongs to the barstar family.</text>
</comment>
<evidence type="ECO:0000256" key="1">
    <source>
        <dbReference type="ARBA" id="ARBA00006845"/>
    </source>
</evidence>
<gene>
    <name evidence="3" type="ORF">HQ605_17150</name>
</gene>
<evidence type="ECO:0000259" key="2">
    <source>
        <dbReference type="Pfam" id="PF01337"/>
    </source>
</evidence>
<accession>A0ABS7NYT8</accession>
<evidence type="ECO:0000313" key="3">
    <source>
        <dbReference type="EMBL" id="MBY6322555.1"/>
    </source>
</evidence>
<reference evidence="3 4" key="1">
    <citation type="submission" date="2020-06" db="EMBL/GenBank/DDBJ databases">
        <title>Taxonomy, biology and ecology of Rhodococcus bacteria occurring in California pistachio and other woody hosts as revealed by genome sequence analyses.</title>
        <authorList>
            <person name="Gai Y."/>
            <person name="Riely B."/>
        </authorList>
    </citation>
    <scope>NUCLEOTIDE SEQUENCE [LARGE SCALE GENOMIC DNA]</scope>
    <source>
        <strain evidence="3 4">BP-284</strain>
    </source>
</reference>
<dbReference type="SUPFAM" id="SSF52038">
    <property type="entry name" value="Barstar-related"/>
    <property type="match status" value="1"/>
</dbReference>
<evidence type="ECO:0000313" key="4">
    <source>
        <dbReference type="Proteomes" id="UP001520140"/>
    </source>
</evidence>